<dbReference type="GO" id="GO:0004674">
    <property type="term" value="F:protein serine/threonine kinase activity"/>
    <property type="evidence" value="ECO:0007669"/>
    <property type="project" value="UniProtKB-KW"/>
</dbReference>
<comment type="similarity">
    <text evidence="16">Belongs to the protein kinase superfamily.</text>
</comment>
<keyword evidence="2 16" id="KW-0723">Serine/threonine-protein kinase</keyword>
<gene>
    <name evidence="19" type="ORF">E5676_scaffold352G00870</name>
    <name evidence="18" type="ORF">E6C27_scaffold236G005190</name>
</gene>
<dbReference type="SMART" id="SM00220">
    <property type="entry name" value="S_TKc"/>
    <property type="match status" value="1"/>
</dbReference>
<evidence type="ECO:0000256" key="3">
    <source>
        <dbReference type="ARBA" id="ARBA00022553"/>
    </source>
</evidence>
<evidence type="ECO:0000313" key="20">
    <source>
        <dbReference type="Proteomes" id="UP000321393"/>
    </source>
</evidence>
<evidence type="ECO:0000256" key="15">
    <source>
        <dbReference type="PROSITE-ProRule" id="PRU10141"/>
    </source>
</evidence>
<evidence type="ECO:0000256" key="7">
    <source>
        <dbReference type="ARBA" id="ARBA00022737"/>
    </source>
</evidence>
<evidence type="ECO:0000256" key="5">
    <source>
        <dbReference type="ARBA" id="ARBA00022692"/>
    </source>
</evidence>
<dbReference type="EMBL" id="SSTE01014973">
    <property type="protein sequence ID" value="KAA0044163.1"/>
    <property type="molecule type" value="Genomic_DNA"/>
</dbReference>
<dbReference type="FunFam" id="3.30.200.20:FF:000225">
    <property type="entry name" value="cold-responsive protein kinase 1"/>
    <property type="match status" value="1"/>
</dbReference>
<comment type="caution">
    <text evidence="19">The sequence shown here is derived from an EMBL/GenBank/DDBJ whole genome shotgun (WGS) entry which is preliminary data.</text>
</comment>
<evidence type="ECO:0000256" key="14">
    <source>
        <dbReference type="ARBA" id="ARBA00023180"/>
    </source>
</evidence>
<keyword evidence="7" id="KW-0677">Repeat</keyword>
<dbReference type="InterPro" id="IPR008271">
    <property type="entry name" value="Ser/Thr_kinase_AS"/>
</dbReference>
<keyword evidence="9 19" id="KW-0418">Kinase</keyword>
<reference evidence="20 21" key="1">
    <citation type="submission" date="2019-08" db="EMBL/GenBank/DDBJ databases">
        <title>Draft genome sequences of two oriental melons (Cucumis melo L. var makuwa).</title>
        <authorList>
            <person name="Kwon S.-Y."/>
        </authorList>
    </citation>
    <scope>NUCLEOTIDE SEQUENCE [LARGE SCALE GENOMIC DNA]</scope>
    <source>
        <strain evidence="21">cv. Chang Bougi</strain>
        <strain evidence="20">cv. SW 3</strain>
        <tissue evidence="19">Leaf</tissue>
    </source>
</reference>
<evidence type="ECO:0000256" key="4">
    <source>
        <dbReference type="ARBA" id="ARBA00022679"/>
    </source>
</evidence>
<evidence type="ECO:0000256" key="8">
    <source>
        <dbReference type="ARBA" id="ARBA00022741"/>
    </source>
</evidence>
<dbReference type="InterPro" id="IPR001245">
    <property type="entry name" value="Ser-Thr/Tyr_kinase_cat_dom"/>
</dbReference>
<dbReference type="PROSITE" id="PS00107">
    <property type="entry name" value="PROTEIN_KINASE_ATP"/>
    <property type="match status" value="1"/>
</dbReference>
<dbReference type="Pfam" id="PF07714">
    <property type="entry name" value="PK_Tyr_Ser-Thr"/>
    <property type="match status" value="1"/>
</dbReference>
<evidence type="ECO:0000256" key="11">
    <source>
        <dbReference type="ARBA" id="ARBA00022989"/>
    </source>
</evidence>
<evidence type="ECO:0000256" key="13">
    <source>
        <dbReference type="ARBA" id="ARBA00023170"/>
    </source>
</evidence>
<dbReference type="Gene3D" id="1.10.510.10">
    <property type="entry name" value="Transferase(Phosphotransferase) domain 1"/>
    <property type="match status" value="1"/>
</dbReference>
<dbReference type="GO" id="GO:0005524">
    <property type="term" value="F:ATP binding"/>
    <property type="evidence" value="ECO:0007669"/>
    <property type="project" value="UniProtKB-UniRule"/>
</dbReference>
<proteinExistence type="inferred from homology"/>
<dbReference type="OrthoDB" id="4062651at2759"/>
<dbReference type="SUPFAM" id="SSF56112">
    <property type="entry name" value="Protein kinase-like (PK-like)"/>
    <property type="match status" value="1"/>
</dbReference>
<evidence type="ECO:0000256" key="2">
    <source>
        <dbReference type="ARBA" id="ARBA00022527"/>
    </source>
</evidence>
<dbReference type="InterPro" id="IPR000719">
    <property type="entry name" value="Prot_kinase_dom"/>
</dbReference>
<dbReference type="CDD" id="cd14066">
    <property type="entry name" value="STKc_IRAK"/>
    <property type="match status" value="1"/>
</dbReference>
<feature type="domain" description="Protein kinase" evidence="17">
    <location>
        <begin position="46"/>
        <end position="322"/>
    </location>
</feature>
<evidence type="ECO:0000259" key="17">
    <source>
        <dbReference type="PROSITE" id="PS50011"/>
    </source>
</evidence>
<dbReference type="EMBL" id="SSTD01003829">
    <property type="protein sequence ID" value="TYK24970.1"/>
    <property type="molecule type" value="Genomic_DNA"/>
</dbReference>
<accession>A0A5D3DNW1</accession>
<evidence type="ECO:0000313" key="19">
    <source>
        <dbReference type="EMBL" id="TYK24970.1"/>
    </source>
</evidence>
<keyword evidence="12" id="KW-0472">Membrane</keyword>
<sequence length="425" mass="46543">MTSCCFAILNCRKGNSSLQEPAEGIAVTNNVRIFSYNSLRSATRNFHPSSRIGAGGYGVVYKGVLRDGTNVAIKSLSAESTQGTREFLTEINMISNIRHQNLVQLIGCCIEGTHRILVYEYLENNSLASTLLGTMSKHVDLDWPKRAKICLGTALGLAFLHEEAEPSVVHRDIKASNILLDRNFDPKIGDFGLAKLFPDNVTHVSTRVAGTVGYLAPEYALLGQLTKKADVYSFGVLMLEVISGSSSSKTAFGEELSILVEWTWKLKQEGRLVELIDPELIDYPNAEVMRFITVALFCTQAAANQRPSMKQVVEMLSKEVHLNEKLLTEPGIYKGHKTSKLNGAGTSSEGTFSRGDRGKKAIKSTISSPQFNSSNSLTQMLPRLRFGLYIDFTSGRRAYIDLSEAAKAVSYGGGSKADNVFLSSF</sequence>
<dbReference type="FunFam" id="1.10.510.10:FF:000044">
    <property type="entry name" value="Putative LRR receptor-like serine/threonine-protein kinase"/>
    <property type="match status" value="1"/>
</dbReference>
<dbReference type="InterPro" id="IPR017441">
    <property type="entry name" value="Protein_kinase_ATP_BS"/>
</dbReference>
<keyword evidence="10 15" id="KW-0067">ATP-binding</keyword>
<keyword evidence="4" id="KW-0808">Transferase</keyword>
<dbReference type="InterPro" id="IPR052059">
    <property type="entry name" value="CR_Ser/Thr_kinase"/>
</dbReference>
<feature type="binding site" evidence="15">
    <location>
        <position position="74"/>
    </location>
    <ligand>
        <name>ATP</name>
        <dbReference type="ChEBI" id="CHEBI:30616"/>
    </ligand>
</feature>
<keyword evidence="11" id="KW-1133">Transmembrane helix</keyword>
<keyword evidence="13" id="KW-0675">Receptor</keyword>
<dbReference type="InterPro" id="IPR011009">
    <property type="entry name" value="Kinase-like_dom_sf"/>
</dbReference>
<keyword evidence="5" id="KW-0812">Transmembrane</keyword>
<keyword evidence="3" id="KW-0597">Phosphoprotein</keyword>
<evidence type="ECO:0000256" key="12">
    <source>
        <dbReference type="ARBA" id="ARBA00023136"/>
    </source>
</evidence>
<evidence type="ECO:0000256" key="9">
    <source>
        <dbReference type="ARBA" id="ARBA00022777"/>
    </source>
</evidence>
<dbReference type="Gene3D" id="3.30.200.20">
    <property type="entry name" value="Phosphorylase Kinase, domain 1"/>
    <property type="match status" value="1"/>
</dbReference>
<dbReference type="PANTHER" id="PTHR47973">
    <property type="entry name" value="CYSTEINE-RICH RECEPTOR-LIKE PROTEIN KINASE 3"/>
    <property type="match status" value="1"/>
</dbReference>
<organism evidence="19 21">
    <name type="scientific">Cucumis melo var. makuwa</name>
    <name type="common">Oriental melon</name>
    <dbReference type="NCBI Taxonomy" id="1194695"/>
    <lineage>
        <taxon>Eukaryota</taxon>
        <taxon>Viridiplantae</taxon>
        <taxon>Streptophyta</taxon>
        <taxon>Embryophyta</taxon>
        <taxon>Tracheophyta</taxon>
        <taxon>Spermatophyta</taxon>
        <taxon>Magnoliopsida</taxon>
        <taxon>eudicotyledons</taxon>
        <taxon>Gunneridae</taxon>
        <taxon>Pentapetalae</taxon>
        <taxon>rosids</taxon>
        <taxon>fabids</taxon>
        <taxon>Cucurbitales</taxon>
        <taxon>Cucurbitaceae</taxon>
        <taxon>Benincaseae</taxon>
        <taxon>Cucumis</taxon>
    </lineage>
</organism>
<keyword evidence="6" id="KW-0732">Signal</keyword>
<evidence type="ECO:0000313" key="21">
    <source>
        <dbReference type="Proteomes" id="UP000321947"/>
    </source>
</evidence>
<keyword evidence="8 15" id="KW-0547">Nucleotide-binding</keyword>
<dbReference type="Proteomes" id="UP000321947">
    <property type="component" value="Unassembled WGS sequence"/>
</dbReference>
<dbReference type="PROSITE" id="PS50011">
    <property type="entry name" value="PROTEIN_KINASE_DOM"/>
    <property type="match status" value="1"/>
</dbReference>
<comment type="subcellular location">
    <subcellularLocation>
        <location evidence="1">Membrane</location>
        <topology evidence="1">Single-pass membrane protein</topology>
    </subcellularLocation>
</comment>
<dbReference type="STRING" id="1194695.A0A5D3DNW1"/>
<protein>
    <submittedName>
        <fullName evidence="18 19">Serine/threonine-protein kinase isoform X2</fullName>
    </submittedName>
</protein>
<dbReference type="GO" id="GO:0016020">
    <property type="term" value="C:membrane"/>
    <property type="evidence" value="ECO:0007669"/>
    <property type="project" value="UniProtKB-SubCell"/>
</dbReference>
<dbReference type="AlphaFoldDB" id="A0A5D3DNW1"/>
<keyword evidence="14" id="KW-0325">Glycoprotein</keyword>
<evidence type="ECO:0000256" key="10">
    <source>
        <dbReference type="ARBA" id="ARBA00022840"/>
    </source>
</evidence>
<dbReference type="PROSITE" id="PS00108">
    <property type="entry name" value="PROTEIN_KINASE_ST"/>
    <property type="match status" value="1"/>
</dbReference>
<evidence type="ECO:0000256" key="16">
    <source>
        <dbReference type="RuleBase" id="RU000304"/>
    </source>
</evidence>
<evidence type="ECO:0000313" key="18">
    <source>
        <dbReference type="EMBL" id="KAA0044163.1"/>
    </source>
</evidence>
<evidence type="ECO:0000256" key="6">
    <source>
        <dbReference type="ARBA" id="ARBA00022729"/>
    </source>
</evidence>
<evidence type="ECO:0000256" key="1">
    <source>
        <dbReference type="ARBA" id="ARBA00004167"/>
    </source>
</evidence>
<dbReference type="Proteomes" id="UP000321393">
    <property type="component" value="Unassembled WGS sequence"/>
</dbReference>
<name>A0A5D3DNW1_CUCMM</name>